<keyword evidence="1" id="KW-0812">Transmembrane</keyword>
<keyword evidence="3" id="KW-1185">Reference proteome</keyword>
<proteinExistence type="predicted"/>
<keyword evidence="1" id="KW-0472">Membrane</keyword>
<dbReference type="RefSeq" id="WP_072602356.1">
    <property type="nucleotide sequence ID" value="NZ_CP018171.1"/>
</dbReference>
<protein>
    <submittedName>
        <fullName evidence="2">Uncharacterized protein</fullName>
    </submittedName>
</protein>
<dbReference type="STRING" id="1670800.BSQ44_05800"/>
<evidence type="ECO:0000313" key="2">
    <source>
        <dbReference type="EMBL" id="APH70946.1"/>
    </source>
</evidence>
<dbReference type="OrthoDB" id="321999at2"/>
<dbReference type="Gene3D" id="3.30.2010.10">
    <property type="entry name" value="Metalloproteases ('zincins'), catalytic domain"/>
    <property type="match status" value="1"/>
</dbReference>
<gene>
    <name evidence="2" type="ORF">BSQ44_05800</name>
</gene>
<reference evidence="3" key="1">
    <citation type="submission" date="2016-11" db="EMBL/GenBank/DDBJ databases">
        <title>Mesorhizobium oceanicum sp. nov., isolated from deep seawater in South China Sea.</title>
        <authorList>
            <person name="Fu G.-Y."/>
        </authorList>
    </citation>
    <scope>NUCLEOTIDE SEQUENCE [LARGE SCALE GENOMIC DNA]</scope>
    <source>
        <strain evidence="3">B7</strain>
    </source>
</reference>
<sequence length="323" mass="35368">MGEKVFLTVRPAERDEVFTDMVRIHRSHRIDSDNNIIPAGKVIRIDHAGKHAFAIARGLPDTIARYPEKDRVILMDEFMRQRLSVSSGDKIDRRGITSASQLERILWYLQATNPAVHVPAWLAVISIGLGVLSILLSLALASSSAQESFDIDFSEVPTVHFPTGDQIVSAYPAFEDYSFMLFDICDAFDFTIDSGDCLIYPMNASIGGNALATVVDGNKVIVYDRALSPLVGYEGAEMIIAHELGHHHCRHLGRSVDPRHELQADAFAGAAAKLMRRSLEAALSAVSVLDERPSRTHPGRQDRVAAITAGWNDPGAGKACELP</sequence>
<organism evidence="2 3">
    <name type="scientific">Aquibium oceanicum</name>
    <dbReference type="NCBI Taxonomy" id="1670800"/>
    <lineage>
        <taxon>Bacteria</taxon>
        <taxon>Pseudomonadati</taxon>
        <taxon>Pseudomonadota</taxon>
        <taxon>Alphaproteobacteria</taxon>
        <taxon>Hyphomicrobiales</taxon>
        <taxon>Phyllobacteriaceae</taxon>
        <taxon>Aquibium</taxon>
    </lineage>
</organism>
<evidence type="ECO:0000313" key="3">
    <source>
        <dbReference type="Proteomes" id="UP000182840"/>
    </source>
</evidence>
<evidence type="ECO:0000256" key="1">
    <source>
        <dbReference type="SAM" id="Phobius"/>
    </source>
</evidence>
<accession>A0A1L3SNG2</accession>
<dbReference type="KEGG" id="meso:BSQ44_05800"/>
<keyword evidence="1" id="KW-1133">Transmembrane helix</keyword>
<dbReference type="EMBL" id="CP018171">
    <property type="protein sequence ID" value="APH70946.1"/>
    <property type="molecule type" value="Genomic_DNA"/>
</dbReference>
<name>A0A1L3SNG2_9HYPH</name>
<dbReference type="Proteomes" id="UP000182840">
    <property type="component" value="Chromosome"/>
</dbReference>
<dbReference type="Gene3D" id="2.40.40.20">
    <property type="match status" value="1"/>
</dbReference>
<dbReference type="AlphaFoldDB" id="A0A1L3SNG2"/>
<feature type="transmembrane region" description="Helical" evidence="1">
    <location>
        <begin position="120"/>
        <end position="141"/>
    </location>
</feature>